<dbReference type="Pfam" id="PF00144">
    <property type="entry name" value="Beta-lactamase"/>
    <property type="match status" value="1"/>
</dbReference>
<dbReference type="InterPro" id="IPR001764">
    <property type="entry name" value="Glyco_hydro_3_N"/>
</dbReference>
<evidence type="ECO:0000256" key="5">
    <source>
        <dbReference type="ARBA" id="ARBA00023295"/>
    </source>
</evidence>
<protein>
    <recommendedName>
        <fullName evidence="3">beta-N-acetylhexosaminidase</fullName>
        <ecNumber evidence="3">3.2.1.52</ecNumber>
    </recommendedName>
</protein>
<name>A0A556N6Q3_9FLAO</name>
<dbReference type="RefSeq" id="WP_144331326.1">
    <property type="nucleotide sequence ID" value="NZ_VLPL01000001.1"/>
</dbReference>
<dbReference type="InterPro" id="IPR017853">
    <property type="entry name" value="GH"/>
</dbReference>
<dbReference type="InterPro" id="IPR012338">
    <property type="entry name" value="Beta-lactam/transpept-like"/>
</dbReference>
<dbReference type="PANTHER" id="PTHR30480">
    <property type="entry name" value="BETA-HEXOSAMINIDASE-RELATED"/>
    <property type="match status" value="1"/>
</dbReference>
<dbReference type="SUPFAM" id="SSF51445">
    <property type="entry name" value="(Trans)glycosidases"/>
    <property type="match status" value="1"/>
</dbReference>
<evidence type="ECO:0000256" key="1">
    <source>
        <dbReference type="ARBA" id="ARBA00001231"/>
    </source>
</evidence>
<organism evidence="8 9">
    <name type="scientific">Fluviicola chungangensis</name>
    <dbReference type="NCBI Taxonomy" id="2597671"/>
    <lineage>
        <taxon>Bacteria</taxon>
        <taxon>Pseudomonadati</taxon>
        <taxon>Bacteroidota</taxon>
        <taxon>Flavobacteriia</taxon>
        <taxon>Flavobacteriales</taxon>
        <taxon>Crocinitomicaceae</taxon>
        <taxon>Fluviicola</taxon>
    </lineage>
</organism>
<dbReference type="GO" id="GO:0004563">
    <property type="term" value="F:beta-N-acetylhexosaminidase activity"/>
    <property type="evidence" value="ECO:0007669"/>
    <property type="project" value="UniProtKB-EC"/>
</dbReference>
<evidence type="ECO:0000313" key="9">
    <source>
        <dbReference type="Proteomes" id="UP000316008"/>
    </source>
</evidence>
<sequence length="985" mass="110326">MNRKIFRKTPFILVLVTGSGLITSALLKTPERHSTGKHQTNIAADKEEDQWVSAELAKLSMKERIAQSFMVACWSNKGKEHLAETETLVKEQKIGGLIFFQGERDNLQDAIQQMQSHAELPLLIGMDAEWGTAMRLSGESRFPYQQTIGAANNPDLTERIGYQMGVECGMLGIHMNFSPVADVNLNPQNPVIGFRAFGANPQQVAKQTAAMVKGIENAGIISCVKHFPGHGDTDKDSHKELPTVSHSVNEFETSDFLPFKSGIEAGTRSVMVAHLNVPSLDPSGTPSSLSKVIIETYLRKKLGFKGLIISDALNMKAVSDKYGKSEVVAKAYLAGCDILLFPENVSDAIQLIYSKMESGELSKEAVNEHCKRILRAKYQAIVHKPMIKRKDPAPERNLIINQVYEKALLCIKNENDHLPIDRLDHKIIRIAVGTHTSAFRDRLNDYAKVTHYKYFTPEEAVRRLKEVTLNPEAHYILDFHSDGQRARNNYGFGSWKQVLDLIPENAKATVVLFGNPLALQNETEFPKSVKSILCGYENTAAAQERTAQALMGAFDIEGKLATDINNRWKFGFGIEVKNNGRLKYSQPEELGLNPEKLKEVDDIVAKAIEAKAFPGCQIVVAIDGKIIIQKSYGTTIYENGDSITNEHIYDIASITKIASSTAALMLLKTLNQFDEKMELGQLVPEYVKETPYADLKAIDLLTHQAGLTPWIAFYKRTMENGELDPAIYHKTDNGIYNKVVADNIFIKNDYWKTMLKIIVETPLTGKKSYEYSDLSYYFFNKYIEITSGMGQNEFVDKEIYQPLGLQTMTYLPLKKFNKKRIVPTEYDKEFRKQLIHGYVHDPGAAMMGGVAGHAGLFSNATDLAAFMQFLLNKGQIGDQSIIKKEIVDQFTACQFCPGNRRGIGFDKPTVSSKNGPTCDLVSPSTFGHSGFTGTITWADPEYKVNFVFLSNRVYPDADNWKITKMSVRTEIQRVIYEALFEARQK</sequence>
<comment type="similarity">
    <text evidence="2">Belongs to the glycosyl hydrolase 3 family.</text>
</comment>
<dbReference type="InterPro" id="IPR001466">
    <property type="entry name" value="Beta-lactam-related"/>
</dbReference>
<evidence type="ECO:0000313" key="8">
    <source>
        <dbReference type="EMBL" id="TSJ47791.1"/>
    </source>
</evidence>
<keyword evidence="5" id="KW-0326">Glycosidase</keyword>
<dbReference type="Gene3D" id="3.20.20.300">
    <property type="entry name" value="Glycoside hydrolase, family 3, N-terminal domain"/>
    <property type="match status" value="1"/>
</dbReference>
<dbReference type="SUPFAM" id="SSF56601">
    <property type="entry name" value="beta-lactamase/transpeptidase-like"/>
    <property type="match status" value="1"/>
</dbReference>
<evidence type="ECO:0000256" key="4">
    <source>
        <dbReference type="ARBA" id="ARBA00022801"/>
    </source>
</evidence>
<dbReference type="PANTHER" id="PTHR30480:SF13">
    <property type="entry name" value="BETA-HEXOSAMINIDASE"/>
    <property type="match status" value="1"/>
</dbReference>
<accession>A0A556N6Q3</accession>
<dbReference type="PRINTS" id="PR00133">
    <property type="entry name" value="GLHYDRLASE3"/>
</dbReference>
<evidence type="ECO:0000256" key="3">
    <source>
        <dbReference type="ARBA" id="ARBA00012663"/>
    </source>
</evidence>
<dbReference type="GO" id="GO:0005975">
    <property type="term" value="P:carbohydrate metabolic process"/>
    <property type="evidence" value="ECO:0007669"/>
    <property type="project" value="InterPro"/>
</dbReference>
<dbReference type="InterPro" id="IPR050226">
    <property type="entry name" value="NagZ_Beta-hexosaminidase"/>
</dbReference>
<dbReference type="Gene3D" id="3.40.50.1700">
    <property type="entry name" value="Glycoside hydrolase family 3 C-terminal domain"/>
    <property type="match status" value="1"/>
</dbReference>
<dbReference type="Pfam" id="PF00933">
    <property type="entry name" value="Glyco_hydro_3"/>
    <property type="match status" value="1"/>
</dbReference>
<feature type="domain" description="Glycoside hydrolase family 3 N-terminal" evidence="7">
    <location>
        <begin position="62"/>
        <end position="375"/>
    </location>
</feature>
<gene>
    <name evidence="8" type="ORF">FO442_01290</name>
</gene>
<dbReference type="GO" id="GO:0009254">
    <property type="term" value="P:peptidoglycan turnover"/>
    <property type="evidence" value="ECO:0007669"/>
    <property type="project" value="TreeGrafter"/>
</dbReference>
<dbReference type="Proteomes" id="UP000316008">
    <property type="component" value="Unassembled WGS sequence"/>
</dbReference>
<dbReference type="InterPro" id="IPR036881">
    <property type="entry name" value="Glyco_hydro_3_C_sf"/>
</dbReference>
<comment type="catalytic activity">
    <reaction evidence="1">
        <text>Hydrolysis of terminal non-reducing N-acetyl-D-hexosamine residues in N-acetyl-beta-D-hexosaminides.</text>
        <dbReference type="EC" id="3.2.1.52"/>
    </reaction>
</comment>
<keyword evidence="4 8" id="KW-0378">Hydrolase</keyword>
<comment type="caution">
    <text evidence="8">The sequence shown here is derived from an EMBL/GenBank/DDBJ whole genome shotgun (WGS) entry which is preliminary data.</text>
</comment>
<keyword evidence="9" id="KW-1185">Reference proteome</keyword>
<evidence type="ECO:0000259" key="6">
    <source>
        <dbReference type="Pfam" id="PF00144"/>
    </source>
</evidence>
<reference evidence="8 9" key="1">
    <citation type="submission" date="2019-07" db="EMBL/GenBank/DDBJ databases">
        <authorList>
            <person name="Huq M.A."/>
        </authorList>
    </citation>
    <scope>NUCLEOTIDE SEQUENCE [LARGE SCALE GENOMIC DNA]</scope>
    <source>
        <strain evidence="8 9">MAH-3</strain>
    </source>
</reference>
<proteinExistence type="inferred from homology"/>
<evidence type="ECO:0000259" key="7">
    <source>
        <dbReference type="Pfam" id="PF00933"/>
    </source>
</evidence>
<dbReference type="EC" id="3.2.1.52" evidence="3"/>
<feature type="domain" description="Beta-lactamase-related" evidence="6">
    <location>
        <begin position="600"/>
        <end position="958"/>
    </location>
</feature>
<dbReference type="EMBL" id="VLPL01000001">
    <property type="protein sequence ID" value="TSJ47791.1"/>
    <property type="molecule type" value="Genomic_DNA"/>
</dbReference>
<dbReference type="InterPro" id="IPR036962">
    <property type="entry name" value="Glyco_hydro_3_N_sf"/>
</dbReference>
<dbReference type="AlphaFoldDB" id="A0A556N6Q3"/>
<evidence type="ECO:0000256" key="2">
    <source>
        <dbReference type="ARBA" id="ARBA00005336"/>
    </source>
</evidence>
<dbReference type="OrthoDB" id="9805821at2"/>
<dbReference type="Gene3D" id="3.40.710.10">
    <property type="entry name" value="DD-peptidase/beta-lactamase superfamily"/>
    <property type="match status" value="1"/>
</dbReference>